<proteinExistence type="predicted"/>
<feature type="binding site" evidence="2">
    <location>
        <position position="118"/>
    </location>
    <ligand>
        <name>Mn(2+)</name>
        <dbReference type="ChEBI" id="CHEBI:29035"/>
        <label>2</label>
    </ligand>
</feature>
<evidence type="ECO:0000313" key="4">
    <source>
        <dbReference type="EMBL" id="AKK11407.1"/>
    </source>
</evidence>
<dbReference type="Gene3D" id="3.40.630.10">
    <property type="entry name" value="Zn peptidases"/>
    <property type="match status" value="1"/>
</dbReference>
<dbReference type="Pfam" id="PF07687">
    <property type="entry name" value="M20_dimer"/>
    <property type="match status" value="1"/>
</dbReference>
<dbReference type="Gene3D" id="3.30.70.360">
    <property type="match status" value="1"/>
</dbReference>
<dbReference type="PIRSF" id="PIRSF005962">
    <property type="entry name" value="Pept_M20D_amidohydro"/>
    <property type="match status" value="1"/>
</dbReference>
<dbReference type="GO" id="GO:0046872">
    <property type="term" value="F:metal ion binding"/>
    <property type="evidence" value="ECO:0007669"/>
    <property type="project" value="UniProtKB-KW"/>
</dbReference>
<name>A0A0G3HJV6_9CORY</name>
<dbReference type="KEGG" id="cut:CUTER_07090"/>
<dbReference type="PANTHER" id="PTHR11014">
    <property type="entry name" value="PEPTIDASE M20 FAMILY MEMBER"/>
    <property type="match status" value="1"/>
</dbReference>
<dbReference type="PANTHER" id="PTHR11014:SF63">
    <property type="entry name" value="METALLOPEPTIDASE, PUTATIVE (AFU_ORTHOLOGUE AFUA_6G09600)-RELATED"/>
    <property type="match status" value="1"/>
</dbReference>
<dbReference type="EMBL" id="CP011546">
    <property type="protein sequence ID" value="AKK11407.1"/>
    <property type="molecule type" value="Genomic_DNA"/>
</dbReference>
<gene>
    <name evidence="4" type="primary">amiC</name>
    <name evidence="4" type="ORF">CUTER_07090</name>
</gene>
<dbReference type="InterPro" id="IPR002933">
    <property type="entry name" value="Peptidase_M20"/>
</dbReference>
<accession>A0A0G3HJV6</accession>
<dbReference type="NCBIfam" id="TIGR01891">
    <property type="entry name" value="amidohydrolases"/>
    <property type="match status" value="1"/>
</dbReference>
<sequence length="420" mass="45242">MPAPSDIAQLLNHHTADLSFQRPFYEDLHESPELSGQEAETFAKISQQLERFDCEIVAPIGGFGLCAVFRNGAGPTALFRADIDALPVKEETGVAYASTRVRPRADGTMSGLMHACGHDMHTAALMGVCAILDAHRADWSGTFVALFQPSEETGTGASAMVADDLTSRIPRPDVCLGQHIMPGRAGEVQTMPGAIFAACDSIRITVYGRSAHGSMPHRAIDPTYIAAMVIVRLQGIVGREVDPDDFAVVTVGQMKAGAANNIIPDSAELVLNCRFFSLATKRRVYASIRRIVEAECHASGATREPEFEFFAHGELVDNTPEVYATVRPTFDRVFGPASVDAQRYSVSEDFSNIPRAFHSPYLFWTVGCTPASVWDAAMADGTVDTTVPVNHQSTFLPDYEPTADAATKAGAAAVLTYLGR</sequence>
<dbReference type="InterPro" id="IPR017439">
    <property type="entry name" value="Amidohydrolase"/>
</dbReference>
<dbReference type="SUPFAM" id="SSF53187">
    <property type="entry name" value="Zn-dependent exopeptidases"/>
    <property type="match status" value="1"/>
</dbReference>
<dbReference type="Proteomes" id="UP000035548">
    <property type="component" value="Chromosome"/>
</dbReference>
<dbReference type="GO" id="GO:0019877">
    <property type="term" value="P:diaminopimelate biosynthetic process"/>
    <property type="evidence" value="ECO:0007669"/>
    <property type="project" value="UniProtKB-ARBA"/>
</dbReference>
<dbReference type="Pfam" id="PF01546">
    <property type="entry name" value="Peptidase_M20"/>
    <property type="match status" value="1"/>
</dbReference>
<keyword evidence="2" id="KW-0479">Metal-binding</keyword>
<feature type="binding site" evidence="2">
    <location>
        <position position="116"/>
    </location>
    <ligand>
        <name>Mn(2+)</name>
        <dbReference type="ChEBI" id="CHEBI:29035"/>
        <label>2</label>
    </ligand>
</feature>
<dbReference type="PATRIC" id="fig|1072256.5.peg.1402"/>
<protein>
    <submittedName>
        <fullName evidence="4">Amidohydrolase</fullName>
        <ecNumber evidence="4">3.5.1.32</ecNumber>
    </submittedName>
</protein>
<feature type="binding site" evidence="2">
    <location>
        <position position="179"/>
    </location>
    <ligand>
        <name>Mn(2+)</name>
        <dbReference type="ChEBI" id="CHEBI:29035"/>
        <label>2</label>
    </ligand>
</feature>
<evidence type="ECO:0000259" key="3">
    <source>
        <dbReference type="Pfam" id="PF07687"/>
    </source>
</evidence>
<dbReference type="GO" id="GO:0050118">
    <property type="term" value="F:N-acetyldiaminopimelate deacetylase activity"/>
    <property type="evidence" value="ECO:0007669"/>
    <property type="project" value="UniProtKB-ARBA"/>
</dbReference>
<dbReference type="InterPro" id="IPR011650">
    <property type="entry name" value="Peptidase_M20_dimer"/>
</dbReference>
<reference evidence="4 5" key="1">
    <citation type="journal article" date="2015" name="Genome Announc.">
        <title>Virulence Factor Genes Detected in the Complete Genome Sequence of Corynebacterium uterequi DSM 45634, Isolated from the Uterus of a Maiden Mare.</title>
        <authorList>
            <person name="Ruckert C."/>
            <person name="Kriete M."/>
            <person name="Jaenicke S."/>
            <person name="Winkler A."/>
            <person name="Tauch A."/>
        </authorList>
    </citation>
    <scope>NUCLEOTIDE SEQUENCE [LARGE SCALE GENOMIC DNA]</scope>
    <source>
        <strain evidence="4 5">DSM 45634</strain>
    </source>
</reference>
<feature type="domain" description="Peptidase M20 dimerisation" evidence="3">
    <location>
        <begin position="201"/>
        <end position="296"/>
    </location>
</feature>
<organism evidence="4 5">
    <name type="scientific">Corynebacterium uterequi</name>
    <dbReference type="NCBI Taxonomy" id="1072256"/>
    <lineage>
        <taxon>Bacteria</taxon>
        <taxon>Bacillati</taxon>
        <taxon>Actinomycetota</taxon>
        <taxon>Actinomycetes</taxon>
        <taxon>Mycobacteriales</taxon>
        <taxon>Corynebacteriaceae</taxon>
        <taxon>Corynebacterium</taxon>
    </lineage>
</organism>
<dbReference type="SUPFAM" id="SSF55031">
    <property type="entry name" value="Bacterial exopeptidase dimerisation domain"/>
    <property type="match status" value="1"/>
</dbReference>
<evidence type="ECO:0000256" key="1">
    <source>
        <dbReference type="ARBA" id="ARBA00022801"/>
    </source>
</evidence>
<comment type="cofactor">
    <cofactor evidence="2">
        <name>Mn(2+)</name>
        <dbReference type="ChEBI" id="CHEBI:29035"/>
    </cofactor>
    <text evidence="2">The Mn(2+) ion enhances activity.</text>
</comment>
<dbReference type="FunFam" id="3.30.70.360:FF:000001">
    <property type="entry name" value="N-acetyldiaminopimelate deacetylase"/>
    <property type="match status" value="1"/>
</dbReference>
<evidence type="ECO:0000256" key="2">
    <source>
        <dbReference type="PIRSR" id="PIRSR005962-1"/>
    </source>
</evidence>
<dbReference type="InterPro" id="IPR036264">
    <property type="entry name" value="Bact_exopeptidase_dim_dom"/>
</dbReference>
<dbReference type="STRING" id="1072256.CUTER_07090"/>
<keyword evidence="2" id="KW-0464">Manganese</keyword>
<evidence type="ECO:0000313" key="5">
    <source>
        <dbReference type="Proteomes" id="UP000035548"/>
    </source>
</evidence>
<dbReference type="GO" id="GO:0047980">
    <property type="term" value="F:hippurate hydrolase activity"/>
    <property type="evidence" value="ECO:0007669"/>
    <property type="project" value="UniProtKB-EC"/>
</dbReference>
<dbReference type="OrthoDB" id="9777385at2"/>
<keyword evidence="1 4" id="KW-0378">Hydrolase</keyword>
<dbReference type="RefSeq" id="WP_047259829.1">
    <property type="nucleotide sequence ID" value="NZ_CP011546.1"/>
</dbReference>
<dbReference type="AlphaFoldDB" id="A0A0G3HJV6"/>
<reference evidence="5" key="2">
    <citation type="submission" date="2015-05" db="EMBL/GenBank/DDBJ databases">
        <title>Complete genome sequence of Corynebacterium uterequi DSM 45634, isolated from the uterus of a maiden mare.</title>
        <authorList>
            <person name="Ruckert C."/>
            <person name="Albersmeier A."/>
            <person name="Winkler A."/>
            <person name="Tauch A."/>
        </authorList>
    </citation>
    <scope>NUCLEOTIDE SEQUENCE [LARGE SCALE GENOMIC DNA]</scope>
    <source>
        <strain evidence="5">DSM 45634</strain>
    </source>
</reference>
<dbReference type="EC" id="3.5.1.32" evidence="4"/>
<feature type="binding site" evidence="2">
    <location>
        <position position="152"/>
    </location>
    <ligand>
        <name>Mn(2+)</name>
        <dbReference type="ChEBI" id="CHEBI:29035"/>
        <label>2</label>
    </ligand>
</feature>
<keyword evidence="5" id="KW-1185">Reference proteome</keyword>